<comment type="caution">
    <text evidence="14">The sequence shown here is derived from an EMBL/GenBank/DDBJ whole genome shotgun (WGS) entry which is preliminary data.</text>
</comment>
<keyword evidence="6" id="KW-0479">Metal-binding</keyword>
<dbReference type="EMBL" id="CAJVCH010181505">
    <property type="protein sequence ID" value="CAG7729619.1"/>
    <property type="molecule type" value="Genomic_DNA"/>
</dbReference>
<feature type="repeat" description="WD" evidence="11">
    <location>
        <begin position="335"/>
        <end position="376"/>
    </location>
</feature>
<evidence type="ECO:0000256" key="3">
    <source>
        <dbReference type="ARBA" id="ARBA00012483"/>
    </source>
</evidence>
<keyword evidence="10" id="KW-0862">Zinc</keyword>
<accession>A0A8J2P3H4</accession>
<dbReference type="GO" id="GO:0008270">
    <property type="term" value="F:zinc ion binding"/>
    <property type="evidence" value="ECO:0007669"/>
    <property type="project" value="UniProtKB-KW"/>
</dbReference>
<keyword evidence="5" id="KW-0808">Transferase</keyword>
<dbReference type="AlphaFoldDB" id="A0A8J2P3H4"/>
<dbReference type="PROSITE" id="PS50082">
    <property type="entry name" value="WD_REPEATS_2"/>
    <property type="match status" value="1"/>
</dbReference>
<evidence type="ECO:0000256" key="8">
    <source>
        <dbReference type="ARBA" id="ARBA00022771"/>
    </source>
</evidence>
<dbReference type="PROSITE" id="PS51081">
    <property type="entry name" value="ZF_SIAH"/>
    <property type="match status" value="1"/>
</dbReference>
<dbReference type="GO" id="GO:0016567">
    <property type="term" value="P:protein ubiquitination"/>
    <property type="evidence" value="ECO:0007669"/>
    <property type="project" value="UniProtKB-UniPathway"/>
</dbReference>
<dbReference type="UniPathway" id="UPA00143"/>
<feature type="domain" description="SIAH-type" evidence="13">
    <location>
        <begin position="85"/>
        <end position="147"/>
    </location>
</feature>
<evidence type="ECO:0000313" key="14">
    <source>
        <dbReference type="EMBL" id="CAG7729619.1"/>
    </source>
</evidence>
<evidence type="ECO:0000256" key="4">
    <source>
        <dbReference type="ARBA" id="ARBA00022574"/>
    </source>
</evidence>
<evidence type="ECO:0000256" key="5">
    <source>
        <dbReference type="ARBA" id="ARBA00022679"/>
    </source>
</evidence>
<dbReference type="Pfam" id="PF00400">
    <property type="entry name" value="WD40"/>
    <property type="match status" value="2"/>
</dbReference>
<evidence type="ECO:0000256" key="11">
    <source>
        <dbReference type="PROSITE-ProRule" id="PRU00221"/>
    </source>
</evidence>
<comment type="pathway">
    <text evidence="2">Protein modification; protein ubiquitination.</text>
</comment>
<keyword evidence="7" id="KW-0677">Repeat</keyword>
<evidence type="ECO:0000256" key="2">
    <source>
        <dbReference type="ARBA" id="ARBA00004906"/>
    </source>
</evidence>
<reference evidence="14" key="1">
    <citation type="submission" date="2021-06" db="EMBL/GenBank/DDBJ databases">
        <authorList>
            <person name="Hodson N. C."/>
            <person name="Mongue J. A."/>
            <person name="Jaron S. K."/>
        </authorList>
    </citation>
    <scope>NUCLEOTIDE SEQUENCE</scope>
</reference>
<dbReference type="InterPro" id="IPR049548">
    <property type="entry name" value="Sina-like_RING"/>
</dbReference>
<evidence type="ECO:0000256" key="1">
    <source>
        <dbReference type="ARBA" id="ARBA00000900"/>
    </source>
</evidence>
<dbReference type="PROSITE" id="PS50294">
    <property type="entry name" value="WD_REPEATS_REGION"/>
    <property type="match status" value="1"/>
</dbReference>
<dbReference type="EC" id="2.3.2.27" evidence="3"/>
<organism evidence="14 15">
    <name type="scientific">Allacma fusca</name>
    <dbReference type="NCBI Taxonomy" id="39272"/>
    <lineage>
        <taxon>Eukaryota</taxon>
        <taxon>Metazoa</taxon>
        <taxon>Ecdysozoa</taxon>
        <taxon>Arthropoda</taxon>
        <taxon>Hexapoda</taxon>
        <taxon>Collembola</taxon>
        <taxon>Symphypleona</taxon>
        <taxon>Sminthuridae</taxon>
        <taxon>Allacma</taxon>
    </lineage>
</organism>
<name>A0A8J2P3H4_9HEXA</name>
<evidence type="ECO:0000256" key="9">
    <source>
        <dbReference type="ARBA" id="ARBA00022786"/>
    </source>
</evidence>
<dbReference type="GO" id="GO:0061630">
    <property type="term" value="F:ubiquitin protein ligase activity"/>
    <property type="evidence" value="ECO:0007669"/>
    <property type="project" value="UniProtKB-EC"/>
</dbReference>
<evidence type="ECO:0000256" key="10">
    <source>
        <dbReference type="ARBA" id="ARBA00022833"/>
    </source>
</evidence>
<keyword evidence="8 12" id="KW-0863">Zinc-finger</keyword>
<dbReference type="Proteomes" id="UP000708208">
    <property type="component" value="Unassembled WGS sequence"/>
</dbReference>
<evidence type="ECO:0000259" key="13">
    <source>
        <dbReference type="PROSITE" id="PS51081"/>
    </source>
</evidence>
<gene>
    <name evidence="14" type="ORF">AFUS01_LOCUS18317</name>
</gene>
<dbReference type="InterPro" id="IPR013010">
    <property type="entry name" value="Znf_SIAH"/>
</dbReference>
<evidence type="ECO:0000256" key="12">
    <source>
        <dbReference type="PROSITE-ProRule" id="PRU00455"/>
    </source>
</evidence>
<evidence type="ECO:0000256" key="7">
    <source>
        <dbReference type="ARBA" id="ARBA00022737"/>
    </source>
</evidence>
<evidence type="ECO:0000313" key="15">
    <source>
        <dbReference type="Proteomes" id="UP000708208"/>
    </source>
</evidence>
<keyword evidence="9" id="KW-0833">Ubl conjugation pathway</keyword>
<dbReference type="PANTHER" id="PTHR10971">
    <property type="entry name" value="MRNA EXPORT FACTOR AND BUB3"/>
    <property type="match status" value="1"/>
</dbReference>
<dbReference type="Pfam" id="PF21362">
    <property type="entry name" value="Sina_RING"/>
    <property type="match status" value="1"/>
</dbReference>
<dbReference type="InterPro" id="IPR001680">
    <property type="entry name" value="WD40_rpt"/>
</dbReference>
<evidence type="ECO:0000256" key="6">
    <source>
        <dbReference type="ARBA" id="ARBA00022723"/>
    </source>
</evidence>
<keyword evidence="4 11" id="KW-0853">WD repeat</keyword>
<keyword evidence="15" id="KW-1185">Reference proteome</keyword>
<sequence>MAGPKKNVGSVSFKLEDIHDSASRIELVKIVQCSNCLEIPIRPIFTCENGHVICSSCRNFNPRCGFCMGPVTNTRNRVAENVVKSFVFKCLYRSEGCSAYIRWSEIMNHLSDCEFRPVPCSESLRESCWGKMIPYSVFLTHLNDCHNIRKIRAVENLETSRSVYCNSFSQNCSWPLYSIGLDNCVFMQHLILENSVLYMWVSKFGDELKSVKYAATIILKKGVCEIKISIPVQSFRKPLEEIKKSGLYLALQKDQLMALSQDNARDDVTAPQLLAVSAWDGFMRIYDVKKQECVFVSEENHPLLCCATTSHRLYYGGLDCTVYCLDLETQLRTDIGEHMNAVRCMEHSQNERVLVTGSWDASIRIWDSRNSSYVGTLPQVNEVFCMDVRDELVVVGTANKVISVWDLRNTKSFISEAKSELRSQQIRSIKIFPDKKKFAVGSVEGRIAIDPILKNRTDSAGCIFKAHVNVQEQIGHPVNALSVCSPTSLFVSGASDKKVYLWDGERQKRTLDVGNFPSSIAAMDFSHDGSMLAIGCSYTHDLVTPPDPLPPNRIYINPVTFFDKLTPSNNLSLANGFSFILEAQNLHIENK</sequence>
<comment type="catalytic activity">
    <reaction evidence="1">
        <text>S-ubiquitinyl-[E2 ubiquitin-conjugating enzyme]-L-cysteine + [acceptor protein]-L-lysine = [E2 ubiquitin-conjugating enzyme]-L-cysteine + N(6)-ubiquitinyl-[acceptor protein]-L-lysine.</text>
        <dbReference type="EC" id="2.3.2.27"/>
    </reaction>
</comment>
<protein>
    <recommendedName>
        <fullName evidence="3">RING-type E3 ubiquitin transferase</fullName>
        <ecNumber evidence="3">2.3.2.27</ecNumber>
    </recommendedName>
</protein>
<dbReference type="OrthoDB" id="941555at2759"/>
<dbReference type="SMART" id="SM00320">
    <property type="entry name" value="WD40"/>
    <property type="match status" value="5"/>
</dbReference>
<proteinExistence type="predicted"/>